<dbReference type="STRING" id="1123360.thalar_01178"/>
<dbReference type="SUPFAM" id="SSF51395">
    <property type="entry name" value="FMN-linked oxidoreductases"/>
    <property type="match status" value="1"/>
</dbReference>
<dbReference type="CDD" id="cd02809">
    <property type="entry name" value="alpha_hydroxyacid_oxid_FMN"/>
    <property type="match status" value="1"/>
</dbReference>
<evidence type="ECO:0000256" key="2">
    <source>
        <dbReference type="ARBA" id="ARBA00022630"/>
    </source>
</evidence>
<reference evidence="11" key="1">
    <citation type="journal article" date="2013" name="Stand. Genomic Sci.">
        <title>Genome sequence of the Litoreibacter arenae type strain (DSM 19593(T)), a member of the Roseobacter clade isolated from sea sand.</title>
        <authorList>
            <person name="Riedel T."/>
            <person name="Fiebig A."/>
            <person name="Petersen J."/>
            <person name="Gronow S."/>
            <person name="Kyrpides N.C."/>
            <person name="Goker M."/>
            <person name="Klenk H.P."/>
        </authorList>
    </citation>
    <scope>NUCLEOTIDE SEQUENCE [LARGE SCALE GENOMIC DNA]</scope>
    <source>
        <strain evidence="11">DSM 19593</strain>
    </source>
</reference>
<dbReference type="EMBL" id="AONI01000009">
    <property type="protein sequence ID" value="EPX79842.1"/>
    <property type="molecule type" value="Genomic_DNA"/>
</dbReference>
<evidence type="ECO:0000256" key="1">
    <source>
        <dbReference type="ARBA" id="ARBA00001917"/>
    </source>
</evidence>
<feature type="binding site" evidence="7">
    <location>
        <position position="278"/>
    </location>
    <ligand>
        <name>glyoxylate</name>
        <dbReference type="ChEBI" id="CHEBI:36655"/>
    </ligand>
</feature>
<feature type="binding site" evidence="7">
    <location>
        <position position="281"/>
    </location>
    <ligand>
        <name>glyoxylate</name>
        <dbReference type="ChEBI" id="CHEBI:36655"/>
    </ligand>
</feature>
<accession>S9QJ47</accession>
<comment type="cofactor">
    <cofactor evidence="1">
        <name>FMN</name>
        <dbReference type="ChEBI" id="CHEBI:58210"/>
    </cofactor>
</comment>
<feature type="binding site" evidence="7">
    <location>
        <position position="159"/>
    </location>
    <ligand>
        <name>FMN</name>
        <dbReference type="ChEBI" id="CHEBI:58210"/>
    </ligand>
</feature>
<keyword evidence="2 7" id="KW-0285">Flavoprotein</keyword>
<dbReference type="PANTHER" id="PTHR10578">
    <property type="entry name" value="S -2-HYDROXY-ACID OXIDASE-RELATED"/>
    <property type="match status" value="1"/>
</dbReference>
<evidence type="ECO:0000259" key="9">
    <source>
        <dbReference type="PROSITE" id="PS51349"/>
    </source>
</evidence>
<feature type="binding site" evidence="7">
    <location>
        <position position="276"/>
    </location>
    <ligand>
        <name>FMN</name>
        <dbReference type="ChEBI" id="CHEBI:58210"/>
    </ligand>
</feature>
<dbReference type="InterPro" id="IPR013785">
    <property type="entry name" value="Aldolase_TIM"/>
</dbReference>
<proteinExistence type="inferred from homology"/>
<keyword evidence="3 7" id="KW-0288">FMN</keyword>
<feature type="compositionally biased region" description="Polar residues" evidence="8">
    <location>
        <begin position="347"/>
        <end position="361"/>
    </location>
</feature>
<feature type="domain" description="FMN hydroxy acid dehydrogenase" evidence="9">
    <location>
        <begin position="2"/>
        <end position="343"/>
    </location>
</feature>
<feature type="binding site" evidence="7">
    <location>
        <begin position="81"/>
        <end position="83"/>
    </location>
    <ligand>
        <name>FMN</name>
        <dbReference type="ChEBI" id="CHEBI:58210"/>
    </ligand>
</feature>
<evidence type="ECO:0000256" key="8">
    <source>
        <dbReference type="SAM" id="MobiDB-lite"/>
    </source>
</evidence>
<comment type="caution">
    <text evidence="10">The sequence shown here is derived from an EMBL/GenBank/DDBJ whole genome shotgun (WGS) entry which is preliminary data.</text>
</comment>
<dbReference type="PANTHER" id="PTHR10578:SF107">
    <property type="entry name" value="2-HYDROXYACID OXIDASE 1"/>
    <property type="match status" value="1"/>
</dbReference>
<dbReference type="HOGENOM" id="CLU_020639_0_0_5"/>
<feature type="binding site" evidence="7">
    <location>
        <position position="168"/>
    </location>
    <ligand>
        <name>glyoxylate</name>
        <dbReference type="ChEBI" id="CHEBI:36655"/>
    </ligand>
</feature>
<dbReference type="GO" id="GO:0004460">
    <property type="term" value="F:L-lactate dehydrogenase (cytochrome) activity"/>
    <property type="evidence" value="ECO:0007669"/>
    <property type="project" value="UniProtKB-EC"/>
</dbReference>
<dbReference type="InterPro" id="IPR000262">
    <property type="entry name" value="FMN-dep_DH"/>
</dbReference>
<dbReference type="GO" id="GO:0010181">
    <property type="term" value="F:FMN binding"/>
    <property type="evidence" value="ECO:0007669"/>
    <property type="project" value="InterPro"/>
</dbReference>
<evidence type="ECO:0000256" key="3">
    <source>
        <dbReference type="ARBA" id="ARBA00022643"/>
    </source>
</evidence>
<dbReference type="AlphaFoldDB" id="S9QJ47"/>
<evidence type="ECO:0000256" key="6">
    <source>
        <dbReference type="PIRSR" id="PIRSR000138-1"/>
    </source>
</evidence>
<keyword evidence="4 10" id="KW-0560">Oxidoreductase</keyword>
<dbReference type="PIRSF" id="PIRSF000138">
    <property type="entry name" value="Al-hdrx_acd_dh"/>
    <property type="match status" value="1"/>
</dbReference>
<feature type="region of interest" description="Disordered" evidence="8">
    <location>
        <begin position="344"/>
        <end position="379"/>
    </location>
</feature>
<dbReference type="Proteomes" id="UP000015351">
    <property type="component" value="Unassembled WGS sequence"/>
</dbReference>
<feature type="compositionally biased region" description="Pro residues" evidence="8">
    <location>
        <begin position="365"/>
        <end position="378"/>
    </location>
</feature>
<comment type="similarity">
    <text evidence="5">Belongs to the FMN-dependent alpha-hydroxy acid dehydrogenase family.</text>
</comment>
<dbReference type="EC" id="1.1.2.3" evidence="10"/>
<dbReference type="Pfam" id="PF01070">
    <property type="entry name" value="FMN_dh"/>
    <property type="match status" value="1"/>
</dbReference>
<feature type="binding site" evidence="7">
    <location>
        <position position="254"/>
    </location>
    <ligand>
        <name>FMN</name>
        <dbReference type="ChEBI" id="CHEBI:58210"/>
    </ligand>
</feature>
<gene>
    <name evidence="10" type="ORF">thalar_01178</name>
</gene>
<organism evidence="10 11">
    <name type="scientific">Litoreibacter arenae DSM 19593</name>
    <dbReference type="NCBI Taxonomy" id="1123360"/>
    <lineage>
        <taxon>Bacteria</taxon>
        <taxon>Pseudomonadati</taxon>
        <taxon>Pseudomonadota</taxon>
        <taxon>Alphaproteobacteria</taxon>
        <taxon>Rhodobacterales</taxon>
        <taxon>Roseobacteraceae</taxon>
        <taxon>Litoreibacter</taxon>
    </lineage>
</organism>
<protein>
    <submittedName>
        <fullName evidence="10">L-lactate dehydrogenase</fullName>
        <ecNumber evidence="10">1.1.2.3</ecNumber>
    </submittedName>
</protein>
<feature type="active site" description="Proton acceptor" evidence="6">
    <location>
        <position position="278"/>
    </location>
</feature>
<feature type="binding site" evidence="7">
    <location>
        <position position="133"/>
    </location>
    <ligand>
        <name>glyoxylate</name>
        <dbReference type="ChEBI" id="CHEBI:36655"/>
    </ligand>
</feature>
<evidence type="ECO:0000313" key="11">
    <source>
        <dbReference type="Proteomes" id="UP000015351"/>
    </source>
</evidence>
<dbReference type="PATRIC" id="fig|1123360.3.peg.1167"/>
<dbReference type="RefSeq" id="WP_021099748.1">
    <property type="nucleotide sequence ID" value="NZ_KE557306.1"/>
</dbReference>
<dbReference type="PROSITE" id="PS51349">
    <property type="entry name" value="FMN_HYDROXY_ACID_DH_2"/>
    <property type="match status" value="1"/>
</dbReference>
<keyword evidence="11" id="KW-1185">Reference proteome</keyword>
<feature type="binding site" evidence="7">
    <location>
        <position position="28"/>
    </location>
    <ligand>
        <name>glyoxylate</name>
        <dbReference type="ChEBI" id="CHEBI:36655"/>
    </ligand>
</feature>
<feature type="binding site" evidence="7">
    <location>
        <begin position="330"/>
        <end position="331"/>
    </location>
    <ligand>
        <name>FMN</name>
        <dbReference type="ChEBI" id="CHEBI:58210"/>
    </ligand>
</feature>
<sequence>MDHHAKYPGLSDLKARARKRIPHFVWEYLDSATGQEATLQRNRTKLDEVLLRPSILHGEFTPDLSTTFLGRDYKLPFGIAPVGMSGLIWPGAERLLAQEAARQGIPYSMSTVATQTPEDVAPYLGEDAWFQMYPPRDPDIRKDMMKRAKAAGFNTLIMTVDVPVASRRERQTRGGLTQPPRLTGRLALQAALRPAWLNGIRKTGMPRMKLMDSYAEQTTSLSSTEHVGYLLRTSPDWDYVKYLRDEWDGPLIVKGVCNADDAARLQDEGVDALWVSNHAGRQFDGGPSTIEALPHVRAATTLPLVFDSGIEGGLDILRAIALGADFVMMGRPWHYALGALGDKRASTRSGSPTTQAASSTAGRPPLKPSPTSAPPPPCRWSSTAALRAVWISSAP</sequence>
<dbReference type="InterPro" id="IPR037396">
    <property type="entry name" value="FMN_HAD"/>
</dbReference>
<feature type="binding site" evidence="7">
    <location>
        <position position="110"/>
    </location>
    <ligand>
        <name>FMN</name>
        <dbReference type="ChEBI" id="CHEBI:58210"/>
    </ligand>
</feature>
<evidence type="ECO:0000256" key="4">
    <source>
        <dbReference type="ARBA" id="ARBA00023002"/>
    </source>
</evidence>
<name>S9QJ47_9RHOB</name>
<evidence type="ECO:0000313" key="10">
    <source>
        <dbReference type="EMBL" id="EPX79842.1"/>
    </source>
</evidence>
<dbReference type="eggNOG" id="COG1304">
    <property type="taxonomic scope" value="Bacteria"/>
</dbReference>
<dbReference type="Gene3D" id="3.20.20.70">
    <property type="entry name" value="Aldolase class I"/>
    <property type="match status" value="1"/>
</dbReference>
<dbReference type="InterPro" id="IPR012133">
    <property type="entry name" value="Alpha-hydoxy_acid_DH_FMN"/>
</dbReference>
<feature type="binding site" evidence="7">
    <location>
        <position position="131"/>
    </location>
    <ligand>
        <name>FMN</name>
        <dbReference type="ChEBI" id="CHEBI:58210"/>
    </ligand>
</feature>
<evidence type="ECO:0000256" key="7">
    <source>
        <dbReference type="PIRSR" id="PIRSR000138-2"/>
    </source>
</evidence>
<evidence type="ECO:0000256" key="5">
    <source>
        <dbReference type="ARBA" id="ARBA00024042"/>
    </source>
</evidence>